<reference evidence="4" key="1">
    <citation type="submission" date="2017-04" db="EMBL/GenBank/DDBJ databases">
        <authorList>
            <person name="Varghese N."/>
            <person name="Submissions S."/>
        </authorList>
    </citation>
    <scope>NUCLEOTIDE SEQUENCE [LARGE SCALE GENOMIC DNA]</scope>
    <source>
        <strain evidence="4">CGMCC 1.12708</strain>
    </source>
</reference>
<keyword evidence="2" id="KW-0732">Signal</keyword>
<keyword evidence="4" id="KW-1185">Reference proteome</keyword>
<proteinExistence type="predicted"/>
<dbReference type="OrthoDB" id="1453669at2"/>
<feature type="region of interest" description="Disordered" evidence="1">
    <location>
        <begin position="22"/>
        <end position="45"/>
    </location>
</feature>
<organism evidence="3 4">
    <name type="scientific">Moheibacter sediminis</name>
    <dbReference type="NCBI Taxonomy" id="1434700"/>
    <lineage>
        <taxon>Bacteria</taxon>
        <taxon>Pseudomonadati</taxon>
        <taxon>Bacteroidota</taxon>
        <taxon>Flavobacteriia</taxon>
        <taxon>Flavobacteriales</taxon>
        <taxon>Weeksellaceae</taxon>
        <taxon>Moheibacter</taxon>
    </lineage>
</organism>
<evidence type="ECO:0000256" key="1">
    <source>
        <dbReference type="SAM" id="MobiDB-lite"/>
    </source>
</evidence>
<evidence type="ECO:0000256" key="2">
    <source>
        <dbReference type="SAM" id="SignalP"/>
    </source>
</evidence>
<dbReference type="Proteomes" id="UP000192393">
    <property type="component" value="Unassembled WGS sequence"/>
</dbReference>
<accession>A0A1W2C030</accession>
<feature type="region of interest" description="Disordered" evidence="1">
    <location>
        <begin position="118"/>
        <end position="137"/>
    </location>
</feature>
<feature type="chain" id="PRO_5012325666" evidence="2">
    <location>
        <begin position="20"/>
        <end position="137"/>
    </location>
</feature>
<dbReference type="STRING" id="1434700.SAMN06296427_10827"/>
<dbReference type="RefSeq" id="WP_084017910.1">
    <property type="nucleotide sequence ID" value="NZ_FWXS01000008.1"/>
</dbReference>
<dbReference type="EMBL" id="FWXS01000008">
    <property type="protein sequence ID" value="SMC78500.1"/>
    <property type="molecule type" value="Genomic_DNA"/>
</dbReference>
<gene>
    <name evidence="3" type="ORF">SAMN06296427_10827</name>
</gene>
<sequence>MKNIITIIALTLLSAMLGAQTSKSSSSSTTSSSNLSISVHSDDDDYSYTAKFDGDKTKAAQNVIIKNLGEPTQKTDRTAIWEGKGYSVSVRTGKIEMEMDFEKVTKSFRLKFEDMGDQISEALGSPKAPTPPNPPKK</sequence>
<protein>
    <submittedName>
        <fullName evidence="3">Uncharacterized protein</fullName>
    </submittedName>
</protein>
<evidence type="ECO:0000313" key="4">
    <source>
        <dbReference type="Proteomes" id="UP000192393"/>
    </source>
</evidence>
<feature type="signal peptide" evidence="2">
    <location>
        <begin position="1"/>
        <end position="19"/>
    </location>
</feature>
<feature type="compositionally biased region" description="Low complexity" evidence="1">
    <location>
        <begin position="22"/>
        <end position="39"/>
    </location>
</feature>
<dbReference type="AlphaFoldDB" id="A0A1W2C030"/>
<name>A0A1W2C030_9FLAO</name>
<evidence type="ECO:0000313" key="3">
    <source>
        <dbReference type="EMBL" id="SMC78500.1"/>
    </source>
</evidence>
<feature type="compositionally biased region" description="Pro residues" evidence="1">
    <location>
        <begin position="128"/>
        <end position="137"/>
    </location>
</feature>